<evidence type="ECO:0000313" key="1">
    <source>
        <dbReference type="EMBL" id="CAB4187871.1"/>
    </source>
</evidence>
<proteinExistence type="predicted"/>
<protein>
    <submittedName>
        <fullName evidence="1">Uncharacterized protein</fullName>
    </submittedName>
</protein>
<organism evidence="1">
    <name type="scientific">uncultured Caudovirales phage</name>
    <dbReference type="NCBI Taxonomy" id="2100421"/>
    <lineage>
        <taxon>Viruses</taxon>
        <taxon>Duplodnaviria</taxon>
        <taxon>Heunggongvirae</taxon>
        <taxon>Uroviricota</taxon>
        <taxon>Caudoviricetes</taxon>
        <taxon>Peduoviridae</taxon>
        <taxon>Maltschvirus</taxon>
        <taxon>Maltschvirus maltsch</taxon>
    </lineage>
</organism>
<name>A0A6J5R2U1_9CAUD</name>
<reference evidence="1" key="1">
    <citation type="submission" date="2020-05" db="EMBL/GenBank/DDBJ databases">
        <authorList>
            <person name="Chiriac C."/>
            <person name="Salcher M."/>
            <person name="Ghai R."/>
            <person name="Kavagutti S V."/>
        </authorList>
    </citation>
    <scope>NUCLEOTIDE SEQUENCE</scope>
</reference>
<sequence length="154" mass="16223">MTQAWNGKTDQRKRVGTWGDRIAPGNATRATDLLAGAPELTQAEVDALMHGPDVTATGLITPIGPDGVRYTPPDRASTYAEGTERARAAIAELRGIALHRDPSFPSTIASTDAASNPVEAILNALAGITERLTAIETALGDQQQAEPWAVRSIP</sequence>
<accession>A0A6J5R2U1</accession>
<gene>
    <name evidence="1" type="ORF">UFOVP1169_19</name>
</gene>
<dbReference type="EMBL" id="LR797114">
    <property type="protein sequence ID" value="CAB4187871.1"/>
    <property type="molecule type" value="Genomic_DNA"/>
</dbReference>